<evidence type="ECO:0000256" key="2">
    <source>
        <dbReference type="ARBA" id="ARBA00022448"/>
    </source>
</evidence>
<dbReference type="InterPro" id="IPR023996">
    <property type="entry name" value="TonB-dep_OMP_SusC/RagA"/>
</dbReference>
<dbReference type="Pfam" id="PF13715">
    <property type="entry name" value="CarbopepD_reg_2"/>
    <property type="match status" value="1"/>
</dbReference>
<evidence type="ECO:0000313" key="11">
    <source>
        <dbReference type="Proteomes" id="UP000823603"/>
    </source>
</evidence>
<proteinExistence type="inferred from homology"/>
<name>A0A9D9NEW3_9BACT</name>
<comment type="similarity">
    <text evidence="7">Belongs to the TonB-dependent receptor family.</text>
</comment>
<keyword evidence="3 7" id="KW-1134">Transmembrane beta strand</keyword>
<comment type="subcellular location">
    <subcellularLocation>
        <location evidence="1 7">Cell outer membrane</location>
        <topology evidence="1 7">Multi-pass membrane protein</topology>
    </subcellularLocation>
</comment>
<dbReference type="InterPro" id="IPR008969">
    <property type="entry name" value="CarboxyPept-like_regulatory"/>
</dbReference>
<dbReference type="SUPFAM" id="SSF56935">
    <property type="entry name" value="Porins"/>
    <property type="match status" value="1"/>
</dbReference>
<organism evidence="10 11">
    <name type="scientific">Candidatus Cryptobacteroides faecavium</name>
    <dbReference type="NCBI Taxonomy" id="2840762"/>
    <lineage>
        <taxon>Bacteria</taxon>
        <taxon>Pseudomonadati</taxon>
        <taxon>Bacteroidota</taxon>
        <taxon>Bacteroidia</taxon>
        <taxon>Bacteroidales</taxon>
        <taxon>Candidatus Cryptobacteroides</taxon>
    </lineage>
</organism>
<dbReference type="Proteomes" id="UP000823603">
    <property type="component" value="Unassembled WGS sequence"/>
</dbReference>
<dbReference type="EMBL" id="JADIMB010000042">
    <property type="protein sequence ID" value="MBO8470749.1"/>
    <property type="molecule type" value="Genomic_DNA"/>
</dbReference>
<feature type="chain" id="PRO_5038759949" evidence="8">
    <location>
        <begin position="22"/>
        <end position="1069"/>
    </location>
</feature>
<evidence type="ECO:0000256" key="1">
    <source>
        <dbReference type="ARBA" id="ARBA00004571"/>
    </source>
</evidence>
<keyword evidence="4 7" id="KW-0812">Transmembrane</keyword>
<dbReference type="GO" id="GO:0009279">
    <property type="term" value="C:cell outer membrane"/>
    <property type="evidence" value="ECO:0007669"/>
    <property type="project" value="UniProtKB-SubCell"/>
</dbReference>
<dbReference type="InterPro" id="IPR039426">
    <property type="entry name" value="TonB-dep_rcpt-like"/>
</dbReference>
<sequence>MKRIKLFFTVLAVLVATAAFAQNVTVSGVVTDSETGEPVPFATIQIAGTLDGGSTDADGRYSIAVAGDASLIFSSIGYQSQEIAVAGQSTINVALSPDSEMLDETIVVAFGTSTKESFTGSATVVKSSDIAKVQSSDVTRSLEGVVAGVQMTTSSGALGTSPSIMIRGASSISAGNTPLYVVDGVPYSGDLNNINPADIESMTVLKDAASNALYGARGANGVIMITTKKAKAGEAVVNVDAKWGWNTKALKEYDYITDPAQYYETHYAALYNYYTNAQGMSPSQAHATANANVAGPATNGGLGYLVYTVPEGQAFIGSNGKVNPNATLGRRVNYNGQEFWLYPDSWVDEAYRQSLRQEYNISVSGTTGRASFFASFGYLNNQAIVDGSDMERYTARIKADYQAKKWLKVGANAGYTNFNWNNGNGDEGTASTGNIFAFANGIAPIYPVYMRDGNGNIMVDEHGLKMYDYGDARNAGLSRPVQPDANALQTATLNVNNSEGNALNGTAFAEVTFLRDFKFTYNVGVGFDETRSTSMSNPYYGQFETDGGTLSKGHDRRFYFNMQQLLNWDRTFNGKHHVGVLLGHENYQTTSYALSAYKTKLFSMDNLELNGAVIDGKQASSSKDSYNNEGYFARVQYDYANKLFFSASYRRDASSRFHPDHRWGNFWSFGAGWLINEEPWFNAGWVDMLKVKASIGSQGNDNISNYLYTDTYTIANSNDEIAVTFRQKGNETITWETNTNINAGVDFSFWGGRLSGTAEYFYRLTSDMLFFFATPVSVGYSGYYDNIGDMRNSGVEVSLNAGIIRSKDLNWDVYANLTHYKNKIIMLPDDRKTRTIEGHSGYANGNKFIAEGLPLNTFLMQKYAGVEATTGLPMWYKDELDAEGNVIGRTTTTRYSEATEYLCEDPTPDLYGGFGTSLQFHGFDVAVAFTYSIGGLTYDSGYASYMDVPGGSVGGNFHKDVLKAWTPENPNTDVPRWQYNDTDITATSDRFLTDASYLNFQNAQVGYTFPEHLTRKFHVSRLRLYVSCDNIVYWSKRQGLDPRYSFDGSTNANMNSPIRTLSGGINITF</sequence>
<evidence type="ECO:0000256" key="7">
    <source>
        <dbReference type="PROSITE-ProRule" id="PRU01360"/>
    </source>
</evidence>
<evidence type="ECO:0000313" key="10">
    <source>
        <dbReference type="EMBL" id="MBO8470749.1"/>
    </source>
</evidence>
<dbReference type="Gene3D" id="2.60.40.1120">
    <property type="entry name" value="Carboxypeptidase-like, regulatory domain"/>
    <property type="match status" value="1"/>
</dbReference>
<evidence type="ECO:0000256" key="5">
    <source>
        <dbReference type="ARBA" id="ARBA00023136"/>
    </source>
</evidence>
<comment type="caution">
    <text evidence="10">The sequence shown here is derived from an EMBL/GenBank/DDBJ whole genome shotgun (WGS) entry which is preliminary data.</text>
</comment>
<protein>
    <submittedName>
        <fullName evidence="10">TonB-dependent receptor</fullName>
    </submittedName>
</protein>
<dbReference type="Pfam" id="PF07715">
    <property type="entry name" value="Plug"/>
    <property type="match status" value="1"/>
</dbReference>
<dbReference type="Gene3D" id="2.40.170.20">
    <property type="entry name" value="TonB-dependent receptor, beta-barrel domain"/>
    <property type="match status" value="1"/>
</dbReference>
<dbReference type="AlphaFoldDB" id="A0A9D9NEW3"/>
<keyword evidence="5 7" id="KW-0472">Membrane</keyword>
<accession>A0A9D9NEW3</accession>
<feature type="signal peptide" evidence="8">
    <location>
        <begin position="1"/>
        <end position="21"/>
    </location>
</feature>
<dbReference type="NCBIfam" id="TIGR04056">
    <property type="entry name" value="OMP_RagA_SusC"/>
    <property type="match status" value="1"/>
</dbReference>
<dbReference type="InterPro" id="IPR012910">
    <property type="entry name" value="Plug_dom"/>
</dbReference>
<keyword evidence="6 7" id="KW-0998">Cell outer membrane</keyword>
<evidence type="ECO:0000256" key="3">
    <source>
        <dbReference type="ARBA" id="ARBA00022452"/>
    </source>
</evidence>
<feature type="domain" description="TonB-dependent receptor plug" evidence="9">
    <location>
        <begin position="115"/>
        <end position="222"/>
    </location>
</feature>
<reference evidence="10" key="2">
    <citation type="journal article" date="2021" name="PeerJ">
        <title>Extensive microbial diversity within the chicken gut microbiome revealed by metagenomics and culture.</title>
        <authorList>
            <person name="Gilroy R."/>
            <person name="Ravi A."/>
            <person name="Getino M."/>
            <person name="Pursley I."/>
            <person name="Horton D.L."/>
            <person name="Alikhan N.F."/>
            <person name="Baker D."/>
            <person name="Gharbi K."/>
            <person name="Hall N."/>
            <person name="Watson M."/>
            <person name="Adriaenssens E.M."/>
            <person name="Foster-Nyarko E."/>
            <person name="Jarju S."/>
            <person name="Secka A."/>
            <person name="Antonio M."/>
            <person name="Oren A."/>
            <person name="Chaudhuri R.R."/>
            <person name="La Ragione R."/>
            <person name="Hildebrand F."/>
            <person name="Pallen M.J."/>
        </authorList>
    </citation>
    <scope>NUCLEOTIDE SEQUENCE</scope>
    <source>
        <strain evidence="10">B2-22910</strain>
    </source>
</reference>
<dbReference type="InterPro" id="IPR036942">
    <property type="entry name" value="Beta-barrel_TonB_sf"/>
</dbReference>
<dbReference type="InterPro" id="IPR023997">
    <property type="entry name" value="TonB-dep_OMP_SusC/RagA_CS"/>
</dbReference>
<evidence type="ECO:0000256" key="8">
    <source>
        <dbReference type="SAM" id="SignalP"/>
    </source>
</evidence>
<dbReference type="Gene3D" id="2.170.130.10">
    <property type="entry name" value="TonB-dependent receptor, plug domain"/>
    <property type="match status" value="1"/>
</dbReference>
<dbReference type="NCBIfam" id="TIGR04057">
    <property type="entry name" value="SusC_RagA_signa"/>
    <property type="match status" value="1"/>
</dbReference>
<evidence type="ECO:0000256" key="6">
    <source>
        <dbReference type="ARBA" id="ARBA00023237"/>
    </source>
</evidence>
<evidence type="ECO:0000256" key="4">
    <source>
        <dbReference type="ARBA" id="ARBA00022692"/>
    </source>
</evidence>
<keyword evidence="2 7" id="KW-0813">Transport</keyword>
<keyword evidence="8" id="KW-0732">Signal</keyword>
<dbReference type="InterPro" id="IPR037066">
    <property type="entry name" value="Plug_dom_sf"/>
</dbReference>
<reference evidence="10" key="1">
    <citation type="submission" date="2020-10" db="EMBL/GenBank/DDBJ databases">
        <authorList>
            <person name="Gilroy R."/>
        </authorList>
    </citation>
    <scope>NUCLEOTIDE SEQUENCE</scope>
    <source>
        <strain evidence="10">B2-22910</strain>
    </source>
</reference>
<gene>
    <name evidence="10" type="ORF">IAB82_03015</name>
</gene>
<dbReference type="SUPFAM" id="SSF49464">
    <property type="entry name" value="Carboxypeptidase regulatory domain-like"/>
    <property type="match status" value="1"/>
</dbReference>
<keyword evidence="10" id="KW-0675">Receptor</keyword>
<dbReference type="PROSITE" id="PS52016">
    <property type="entry name" value="TONB_DEPENDENT_REC_3"/>
    <property type="match status" value="1"/>
</dbReference>
<evidence type="ECO:0000259" key="9">
    <source>
        <dbReference type="Pfam" id="PF07715"/>
    </source>
</evidence>